<dbReference type="Proteomes" id="UP001396334">
    <property type="component" value="Unassembled WGS sequence"/>
</dbReference>
<protein>
    <recommendedName>
        <fullName evidence="1">RNase H type-1 domain-containing protein</fullName>
    </recommendedName>
</protein>
<organism evidence="2 3">
    <name type="scientific">Hibiscus sabdariffa</name>
    <name type="common">roselle</name>
    <dbReference type="NCBI Taxonomy" id="183260"/>
    <lineage>
        <taxon>Eukaryota</taxon>
        <taxon>Viridiplantae</taxon>
        <taxon>Streptophyta</taxon>
        <taxon>Embryophyta</taxon>
        <taxon>Tracheophyta</taxon>
        <taxon>Spermatophyta</taxon>
        <taxon>Magnoliopsida</taxon>
        <taxon>eudicotyledons</taxon>
        <taxon>Gunneridae</taxon>
        <taxon>Pentapetalae</taxon>
        <taxon>rosids</taxon>
        <taxon>malvids</taxon>
        <taxon>Malvales</taxon>
        <taxon>Malvaceae</taxon>
        <taxon>Malvoideae</taxon>
        <taxon>Hibiscus</taxon>
    </lineage>
</organism>
<dbReference type="EMBL" id="JBBPBN010000021">
    <property type="protein sequence ID" value="KAK9016029.1"/>
    <property type="molecule type" value="Genomic_DNA"/>
</dbReference>
<name>A0ABR2RTF1_9ROSI</name>
<reference evidence="2 3" key="1">
    <citation type="journal article" date="2024" name="G3 (Bethesda)">
        <title>Genome assembly of Hibiscus sabdariffa L. provides insights into metabolisms of medicinal natural products.</title>
        <authorList>
            <person name="Kim T."/>
        </authorList>
    </citation>
    <scope>NUCLEOTIDE SEQUENCE [LARGE SCALE GENOMIC DNA]</scope>
    <source>
        <strain evidence="2">TK-2024</strain>
        <tissue evidence="2">Old leaves</tissue>
    </source>
</reference>
<evidence type="ECO:0000313" key="2">
    <source>
        <dbReference type="EMBL" id="KAK9016029.1"/>
    </source>
</evidence>
<keyword evidence="3" id="KW-1185">Reference proteome</keyword>
<gene>
    <name evidence="2" type="ORF">V6N11_007114</name>
</gene>
<feature type="domain" description="RNase H type-1" evidence="1">
    <location>
        <begin position="4"/>
        <end position="85"/>
    </location>
</feature>
<proteinExistence type="predicted"/>
<comment type="caution">
    <text evidence="2">The sequence shown here is derived from an EMBL/GenBank/DDBJ whole genome shotgun (WGS) entry which is preliminary data.</text>
</comment>
<dbReference type="Pfam" id="PF13456">
    <property type="entry name" value="RVT_3"/>
    <property type="match status" value="1"/>
</dbReference>
<sequence length="101" mass="11019">MLEVVIRDCLGNVVVACYRKSSNVPSSFATETIAVIHAVELAVDFEVSKAISEDYAFSIIKKLQSTKHDLSEINALIWETNSSLGIFHLASFGGRRGCVSL</sequence>
<evidence type="ECO:0000313" key="3">
    <source>
        <dbReference type="Proteomes" id="UP001396334"/>
    </source>
</evidence>
<accession>A0ABR2RTF1</accession>
<evidence type="ECO:0000259" key="1">
    <source>
        <dbReference type="Pfam" id="PF13456"/>
    </source>
</evidence>
<dbReference type="InterPro" id="IPR002156">
    <property type="entry name" value="RNaseH_domain"/>
</dbReference>